<protein>
    <submittedName>
        <fullName evidence="1">Uncharacterized protein</fullName>
    </submittedName>
</protein>
<proteinExistence type="predicted"/>
<evidence type="ECO:0000313" key="2">
    <source>
        <dbReference type="Proteomes" id="UP001597104"/>
    </source>
</evidence>
<keyword evidence="2" id="KW-1185">Reference proteome</keyword>
<organism evidence="1 2">
    <name type="scientific">Loigolactobacillus binensis</name>
    <dbReference type="NCBI Taxonomy" id="2559922"/>
    <lineage>
        <taxon>Bacteria</taxon>
        <taxon>Bacillati</taxon>
        <taxon>Bacillota</taxon>
        <taxon>Bacilli</taxon>
        <taxon>Lactobacillales</taxon>
        <taxon>Lactobacillaceae</taxon>
        <taxon>Loigolactobacillus</taxon>
    </lineage>
</organism>
<sequence length="62" mass="6932">MPLNEDLPILVLISFAGTSNNTASSSSIMISQQNKTVTHLSEHQKQLPHNDKIVRYDPMINL</sequence>
<evidence type="ECO:0000313" key="1">
    <source>
        <dbReference type="EMBL" id="MFD0896841.1"/>
    </source>
</evidence>
<accession>A0ABW3EAT8</accession>
<gene>
    <name evidence="1" type="ORF">ACFQZ7_03700</name>
</gene>
<comment type="caution">
    <text evidence="1">The sequence shown here is derived from an EMBL/GenBank/DDBJ whole genome shotgun (WGS) entry which is preliminary data.</text>
</comment>
<dbReference type="RefSeq" id="WP_137637145.1">
    <property type="nucleotide sequence ID" value="NZ_BJDN01000005.1"/>
</dbReference>
<reference evidence="2" key="1">
    <citation type="journal article" date="2019" name="Int. J. Syst. Evol. Microbiol.">
        <title>The Global Catalogue of Microorganisms (GCM) 10K type strain sequencing project: providing services to taxonomists for standard genome sequencing and annotation.</title>
        <authorList>
            <consortium name="The Broad Institute Genomics Platform"/>
            <consortium name="The Broad Institute Genome Sequencing Center for Infectious Disease"/>
            <person name="Wu L."/>
            <person name="Ma J."/>
        </authorList>
    </citation>
    <scope>NUCLEOTIDE SEQUENCE [LARGE SCALE GENOMIC DNA]</scope>
    <source>
        <strain evidence="2">CCM 8925</strain>
    </source>
</reference>
<dbReference type="EMBL" id="JBHTIO010000017">
    <property type="protein sequence ID" value="MFD0896841.1"/>
    <property type="molecule type" value="Genomic_DNA"/>
</dbReference>
<name>A0ABW3EAT8_9LACO</name>
<dbReference type="Proteomes" id="UP001597104">
    <property type="component" value="Unassembled WGS sequence"/>
</dbReference>